<feature type="domain" description="C2H2-type" evidence="9">
    <location>
        <begin position="256"/>
        <end position="284"/>
    </location>
</feature>
<dbReference type="Gene3D" id="3.30.160.60">
    <property type="entry name" value="Classic Zinc Finger"/>
    <property type="match status" value="4"/>
</dbReference>
<dbReference type="Pfam" id="PF13894">
    <property type="entry name" value="zf-C2H2_4"/>
    <property type="match status" value="1"/>
</dbReference>
<evidence type="ECO:0000256" key="7">
    <source>
        <dbReference type="PROSITE-ProRule" id="PRU00042"/>
    </source>
</evidence>
<feature type="compositionally biased region" description="Basic and acidic residues" evidence="8">
    <location>
        <begin position="185"/>
        <end position="196"/>
    </location>
</feature>
<keyword evidence="5" id="KW-0862">Zinc</keyword>
<evidence type="ECO:0000256" key="3">
    <source>
        <dbReference type="ARBA" id="ARBA00022737"/>
    </source>
</evidence>
<proteinExistence type="predicted"/>
<evidence type="ECO:0000256" key="5">
    <source>
        <dbReference type="ARBA" id="ARBA00022833"/>
    </source>
</evidence>
<feature type="domain" description="C2H2-type" evidence="9">
    <location>
        <begin position="227"/>
        <end position="255"/>
    </location>
</feature>
<evidence type="ECO:0000256" key="8">
    <source>
        <dbReference type="SAM" id="MobiDB-lite"/>
    </source>
</evidence>
<dbReference type="GO" id="GO:0008270">
    <property type="term" value="F:zinc ion binding"/>
    <property type="evidence" value="ECO:0007669"/>
    <property type="project" value="UniProtKB-KW"/>
</dbReference>
<dbReference type="Proteomes" id="UP000694565">
    <property type="component" value="Unplaced"/>
</dbReference>
<name>A0A8C2WDX9_CYCLU</name>
<dbReference type="FunFam" id="3.30.160.60:FF:002343">
    <property type="entry name" value="Zinc finger protein 33A"/>
    <property type="match status" value="2"/>
</dbReference>
<dbReference type="InterPro" id="IPR036236">
    <property type="entry name" value="Znf_C2H2_sf"/>
</dbReference>
<dbReference type="InterPro" id="IPR013087">
    <property type="entry name" value="Znf_C2H2_type"/>
</dbReference>
<dbReference type="SMART" id="SM00355">
    <property type="entry name" value="ZnF_C2H2"/>
    <property type="match status" value="4"/>
</dbReference>
<accession>A0A8C2WDX9</accession>
<keyword evidence="2" id="KW-0479">Metal-binding</keyword>
<dbReference type="GO" id="GO:0010468">
    <property type="term" value="P:regulation of gene expression"/>
    <property type="evidence" value="ECO:0007669"/>
    <property type="project" value="TreeGrafter"/>
</dbReference>
<dbReference type="PROSITE" id="PS00028">
    <property type="entry name" value="ZINC_FINGER_C2H2_1"/>
    <property type="match status" value="2"/>
</dbReference>
<evidence type="ECO:0000313" key="10">
    <source>
        <dbReference type="Ensembl" id="ENSCLMP00005002028.1"/>
    </source>
</evidence>
<evidence type="ECO:0000256" key="6">
    <source>
        <dbReference type="ARBA" id="ARBA00023242"/>
    </source>
</evidence>
<comment type="subcellular location">
    <subcellularLocation>
        <location evidence="1">Nucleus</location>
    </subcellularLocation>
</comment>
<organism evidence="10 11">
    <name type="scientific">Cyclopterus lumpus</name>
    <name type="common">Lumpsucker</name>
    <dbReference type="NCBI Taxonomy" id="8103"/>
    <lineage>
        <taxon>Eukaryota</taxon>
        <taxon>Metazoa</taxon>
        <taxon>Chordata</taxon>
        <taxon>Craniata</taxon>
        <taxon>Vertebrata</taxon>
        <taxon>Euteleostomi</taxon>
        <taxon>Actinopterygii</taxon>
        <taxon>Neopterygii</taxon>
        <taxon>Teleostei</taxon>
        <taxon>Neoteleostei</taxon>
        <taxon>Acanthomorphata</taxon>
        <taxon>Eupercaria</taxon>
        <taxon>Perciformes</taxon>
        <taxon>Cottioidei</taxon>
        <taxon>Cottales</taxon>
        <taxon>Cyclopteridae</taxon>
        <taxon>Cyclopterus</taxon>
    </lineage>
</organism>
<feature type="domain" description="C2H2-type" evidence="9">
    <location>
        <begin position="352"/>
        <end position="375"/>
    </location>
</feature>
<keyword evidence="6" id="KW-0539">Nucleus</keyword>
<feature type="region of interest" description="Disordered" evidence="8">
    <location>
        <begin position="171"/>
        <end position="210"/>
    </location>
</feature>
<evidence type="ECO:0000256" key="2">
    <source>
        <dbReference type="ARBA" id="ARBA00022723"/>
    </source>
</evidence>
<dbReference type="Ensembl" id="ENSCLMT00005002130.1">
    <property type="protein sequence ID" value="ENSCLMP00005002028.1"/>
    <property type="gene ID" value="ENSCLMG00005001055.1"/>
</dbReference>
<dbReference type="PANTHER" id="PTHR16515:SF66">
    <property type="entry name" value="C2H2-TYPE DOMAIN-CONTAINING PROTEIN"/>
    <property type="match status" value="1"/>
</dbReference>
<keyword evidence="11" id="KW-1185">Reference proteome</keyword>
<sequence>MFWHKWLKAFEHYVEALGEDELVDSSKRVLFQNCLGLEGQRVFATLIPGETTYAAAVSALTVYFCSDRGSQVRRLQFHQRAQMPGETADLFVSALEELLRPCNYGDLQDELILDQLIEKTNCPQLGERLLSERETLTRDKALVIGKEVEFALNESEPFGFHEVSVDIGDDLDPPVQIKRKRGRPRRGEGRPKEHTKPRWTKTPTRSARSKDNGCYNEDFYPSKLKGPYCPICVGKRFRDANKLARHMRTHTKEKPFGCPVCVMAFSQSYHMTRHMRKQHGAGRYICPMCGKSLESFKDTDRGKPQDGDSRKEKVACKTKTKGHFCPICVGRRFRGPNKLARHMRTHTKEKPFSCPVCAMTFSQSYHMTRHLRKQHGLGQYICDKCGKSLGKHLPF</sequence>
<dbReference type="AlphaFoldDB" id="A0A8C2WDX9"/>
<dbReference type="PANTHER" id="PTHR16515">
    <property type="entry name" value="PR DOMAIN ZINC FINGER PROTEIN"/>
    <property type="match status" value="1"/>
</dbReference>
<dbReference type="Pfam" id="PF00096">
    <property type="entry name" value="zf-C2H2"/>
    <property type="match status" value="2"/>
</dbReference>
<evidence type="ECO:0000313" key="11">
    <source>
        <dbReference type="Proteomes" id="UP000694565"/>
    </source>
</evidence>
<dbReference type="InterPro" id="IPR050331">
    <property type="entry name" value="Zinc_finger"/>
</dbReference>
<evidence type="ECO:0000259" key="9">
    <source>
        <dbReference type="PROSITE" id="PS50157"/>
    </source>
</evidence>
<keyword evidence="4 7" id="KW-0863">Zinc-finger</keyword>
<dbReference type="SUPFAM" id="SSF57667">
    <property type="entry name" value="beta-beta-alpha zinc fingers"/>
    <property type="match status" value="2"/>
</dbReference>
<dbReference type="PROSITE" id="PS50157">
    <property type="entry name" value="ZINC_FINGER_C2H2_2"/>
    <property type="match status" value="4"/>
</dbReference>
<dbReference type="GO" id="GO:0005634">
    <property type="term" value="C:nucleus"/>
    <property type="evidence" value="ECO:0007669"/>
    <property type="project" value="UniProtKB-SubCell"/>
</dbReference>
<reference evidence="10" key="2">
    <citation type="submission" date="2025-09" db="UniProtKB">
        <authorList>
            <consortium name="Ensembl"/>
        </authorList>
    </citation>
    <scope>IDENTIFICATION</scope>
</reference>
<dbReference type="GeneTree" id="ENSGT00940000170908"/>
<evidence type="ECO:0000256" key="4">
    <source>
        <dbReference type="ARBA" id="ARBA00022771"/>
    </source>
</evidence>
<keyword evidence="3" id="KW-0677">Repeat</keyword>
<protein>
    <recommendedName>
        <fullName evidence="9">C2H2-type domain-containing protein</fullName>
    </recommendedName>
</protein>
<reference evidence="10" key="1">
    <citation type="submission" date="2025-08" db="UniProtKB">
        <authorList>
            <consortium name="Ensembl"/>
        </authorList>
    </citation>
    <scope>IDENTIFICATION</scope>
</reference>
<evidence type="ECO:0000256" key="1">
    <source>
        <dbReference type="ARBA" id="ARBA00004123"/>
    </source>
</evidence>
<feature type="domain" description="C2H2-type" evidence="9">
    <location>
        <begin position="323"/>
        <end position="351"/>
    </location>
</feature>